<dbReference type="AlphaFoldDB" id="A0AAP0LIT7"/>
<proteinExistence type="predicted"/>
<feature type="coiled-coil region" evidence="1">
    <location>
        <begin position="63"/>
        <end position="90"/>
    </location>
</feature>
<evidence type="ECO:0000313" key="3">
    <source>
        <dbReference type="Proteomes" id="UP001420932"/>
    </source>
</evidence>
<dbReference type="Proteomes" id="UP001420932">
    <property type="component" value="Unassembled WGS sequence"/>
</dbReference>
<name>A0AAP0LIT7_9MAGN</name>
<dbReference type="EMBL" id="JBBNAF010000001">
    <property type="protein sequence ID" value="KAK9169784.1"/>
    <property type="molecule type" value="Genomic_DNA"/>
</dbReference>
<organism evidence="2 3">
    <name type="scientific">Stephania yunnanensis</name>
    <dbReference type="NCBI Taxonomy" id="152371"/>
    <lineage>
        <taxon>Eukaryota</taxon>
        <taxon>Viridiplantae</taxon>
        <taxon>Streptophyta</taxon>
        <taxon>Embryophyta</taxon>
        <taxon>Tracheophyta</taxon>
        <taxon>Spermatophyta</taxon>
        <taxon>Magnoliopsida</taxon>
        <taxon>Ranunculales</taxon>
        <taxon>Menispermaceae</taxon>
        <taxon>Menispermoideae</taxon>
        <taxon>Cissampelideae</taxon>
        <taxon>Stephania</taxon>
    </lineage>
</organism>
<keyword evidence="1" id="KW-0175">Coiled coil</keyword>
<protein>
    <submittedName>
        <fullName evidence="2">Uncharacterized protein</fullName>
    </submittedName>
</protein>
<keyword evidence="3" id="KW-1185">Reference proteome</keyword>
<comment type="caution">
    <text evidence="2">The sequence shown here is derived from an EMBL/GenBank/DDBJ whole genome shotgun (WGS) entry which is preliminary data.</text>
</comment>
<evidence type="ECO:0000313" key="2">
    <source>
        <dbReference type="EMBL" id="KAK9169784.1"/>
    </source>
</evidence>
<evidence type="ECO:0000256" key="1">
    <source>
        <dbReference type="SAM" id="Coils"/>
    </source>
</evidence>
<reference evidence="2 3" key="1">
    <citation type="submission" date="2024-01" db="EMBL/GenBank/DDBJ databases">
        <title>Genome assemblies of Stephania.</title>
        <authorList>
            <person name="Yang L."/>
        </authorList>
    </citation>
    <scope>NUCLEOTIDE SEQUENCE [LARGE SCALE GENOMIC DNA]</scope>
    <source>
        <strain evidence="2">YNDBR</strain>
        <tissue evidence="2">Leaf</tissue>
    </source>
</reference>
<sequence length="279" mass="32309">MIDEEELCSTQPTFYLEENVNVDTLRNYKVSEVTRVDDYWSEIAEGLDVFQIELEIVIAQDEDEENEMKIEVISERREELQKESKEEQLLVLVKPLTLSCMLIKPYKGMEVKECSQIFYTTDTFVLDEHNLISRGSSNSRSDTNCDRHPTIPLAHHRAIEPSNLSSIHCKQPTNPRLVFKLLNQEILRVTDQGRIRSTISFEPSTDFDVNKQCEMVLICLPSNLAYPTLLELTSSKATNLSLNRMDEMEGMRLEELIIRSRQENASENIYGAMYIIYKI</sequence>
<accession>A0AAP0LIT7</accession>
<gene>
    <name evidence="2" type="ORF">Syun_001924</name>
</gene>